<reference evidence="4" key="1">
    <citation type="journal article" date="2013" name="Nature">
        <title>Draft genome of the wheat A-genome progenitor Triticum urartu.</title>
        <authorList>
            <person name="Ling H.Q."/>
            <person name="Zhao S."/>
            <person name="Liu D."/>
            <person name="Wang J."/>
            <person name="Sun H."/>
            <person name="Zhang C."/>
            <person name="Fan H."/>
            <person name="Li D."/>
            <person name="Dong L."/>
            <person name="Tao Y."/>
            <person name="Gao C."/>
            <person name="Wu H."/>
            <person name="Li Y."/>
            <person name="Cui Y."/>
            <person name="Guo X."/>
            <person name="Zheng S."/>
            <person name="Wang B."/>
            <person name="Yu K."/>
            <person name="Liang Q."/>
            <person name="Yang W."/>
            <person name="Lou X."/>
            <person name="Chen J."/>
            <person name="Feng M."/>
            <person name="Jian J."/>
            <person name="Zhang X."/>
            <person name="Luo G."/>
            <person name="Jiang Y."/>
            <person name="Liu J."/>
            <person name="Wang Z."/>
            <person name="Sha Y."/>
            <person name="Zhang B."/>
            <person name="Wu H."/>
            <person name="Tang D."/>
            <person name="Shen Q."/>
            <person name="Xue P."/>
            <person name="Zou S."/>
            <person name="Wang X."/>
            <person name="Liu X."/>
            <person name="Wang F."/>
            <person name="Yang Y."/>
            <person name="An X."/>
            <person name="Dong Z."/>
            <person name="Zhang K."/>
            <person name="Zhang X."/>
            <person name="Luo M.C."/>
            <person name="Dvorak J."/>
            <person name="Tong Y."/>
            <person name="Wang J."/>
            <person name="Yang H."/>
            <person name="Li Z."/>
            <person name="Wang D."/>
            <person name="Zhang A."/>
            <person name="Wang J."/>
        </authorList>
    </citation>
    <scope>NUCLEOTIDE SEQUENCE</scope>
</reference>
<organism evidence="4">
    <name type="scientific">Triticum urartu</name>
    <name type="common">Red wild einkorn</name>
    <name type="synonym">Crithodium urartu</name>
    <dbReference type="NCBI Taxonomy" id="4572"/>
    <lineage>
        <taxon>Eukaryota</taxon>
        <taxon>Viridiplantae</taxon>
        <taxon>Streptophyta</taxon>
        <taxon>Embryophyta</taxon>
        <taxon>Tracheophyta</taxon>
        <taxon>Spermatophyta</taxon>
        <taxon>Magnoliopsida</taxon>
        <taxon>Liliopsida</taxon>
        <taxon>Poales</taxon>
        <taxon>Poaceae</taxon>
        <taxon>BOP clade</taxon>
        <taxon>Pooideae</taxon>
        <taxon>Triticodae</taxon>
        <taxon>Triticeae</taxon>
        <taxon>Triticinae</taxon>
        <taxon>Triticum</taxon>
    </lineage>
</organism>
<protein>
    <submittedName>
        <fullName evidence="4">Meiotically up-regulated gene 70 protein</fullName>
    </submittedName>
</protein>
<dbReference type="InterPro" id="IPR050511">
    <property type="entry name" value="AMPK_gamma/SDS23_families"/>
</dbReference>
<dbReference type="Gene3D" id="3.10.20.90">
    <property type="entry name" value="Phosphatidylinositol 3-kinase Catalytic Subunit, Chain A, domain 1"/>
    <property type="match status" value="1"/>
</dbReference>
<evidence type="ECO:0000256" key="3">
    <source>
        <dbReference type="SAM" id="MobiDB-lite"/>
    </source>
</evidence>
<dbReference type="PROSITE" id="PS51371">
    <property type="entry name" value="CBS"/>
    <property type="match status" value="2"/>
</dbReference>
<dbReference type="InterPro" id="IPR000270">
    <property type="entry name" value="PB1_dom"/>
</dbReference>
<evidence type="ECO:0000256" key="1">
    <source>
        <dbReference type="ARBA" id="ARBA00022737"/>
    </source>
</evidence>
<accession>M7ZRK7</accession>
<dbReference type="AlphaFoldDB" id="M7ZRK7"/>
<dbReference type="SUPFAM" id="SSF54631">
    <property type="entry name" value="CBS-domain pair"/>
    <property type="match status" value="1"/>
</dbReference>
<evidence type="ECO:0000313" key="4">
    <source>
        <dbReference type="EMBL" id="EMS50734.1"/>
    </source>
</evidence>
<dbReference type="Pfam" id="PF00564">
    <property type="entry name" value="PB1"/>
    <property type="match status" value="1"/>
</dbReference>
<dbReference type="CDD" id="cd17782">
    <property type="entry name" value="CBS_pair_MUG70_2"/>
    <property type="match status" value="1"/>
</dbReference>
<dbReference type="InterPro" id="IPR000644">
    <property type="entry name" value="CBS_dom"/>
</dbReference>
<dbReference type="STRING" id="4572.M7ZRK7"/>
<dbReference type="CDD" id="cd06409">
    <property type="entry name" value="PB1_MUG70"/>
    <property type="match status" value="1"/>
</dbReference>
<keyword evidence="1" id="KW-0677">Repeat</keyword>
<dbReference type="SMART" id="SM00666">
    <property type="entry name" value="PB1"/>
    <property type="match status" value="1"/>
</dbReference>
<feature type="compositionally biased region" description="Gly residues" evidence="3">
    <location>
        <begin position="28"/>
        <end position="37"/>
    </location>
</feature>
<dbReference type="Gene3D" id="3.10.580.10">
    <property type="entry name" value="CBS-domain"/>
    <property type="match status" value="2"/>
</dbReference>
<gene>
    <name evidence="4" type="ORF">TRIUR3_27618</name>
</gene>
<dbReference type="PANTHER" id="PTHR13780">
    <property type="entry name" value="AMP-ACTIVATED PROTEIN KINASE, GAMMA REGULATORY SUBUNIT"/>
    <property type="match status" value="1"/>
</dbReference>
<dbReference type="EMBL" id="KD228189">
    <property type="protein sequence ID" value="EMS50734.1"/>
    <property type="molecule type" value="Genomic_DNA"/>
</dbReference>
<dbReference type="SMART" id="SM00116">
    <property type="entry name" value="CBS"/>
    <property type="match status" value="2"/>
</dbReference>
<name>M7ZRK7_TRIUA</name>
<proteinExistence type="predicted"/>
<feature type="region of interest" description="Disordered" evidence="3">
    <location>
        <begin position="1"/>
        <end position="65"/>
    </location>
</feature>
<dbReference type="InterPro" id="IPR046342">
    <property type="entry name" value="CBS_dom_sf"/>
</dbReference>
<dbReference type="InterPro" id="IPR053793">
    <property type="entry name" value="PB1-like"/>
</dbReference>
<dbReference type="PROSITE" id="PS51745">
    <property type="entry name" value="PB1"/>
    <property type="match status" value="1"/>
</dbReference>
<sequence length="666" mass="72170">MAPAAARRRGDGEAAVLRQGFTKHYEEGGGVGEGEGGNQRQRRTEAEIPTRYRRQGGGEQKHHSISPAAATLTVPSSHQNRIHELHGCCGATSQAHAPPPAVCLVPQDISTRVIAEGLRVEQTAMSKIMTRNPTYVTADSLAIEALQKMVQAAAFRANGLRPQGDAGAEVAVNCHRPAAAGKKIDRKDTSGSAVSAGTSPTARLRWQLHVDPRRGGFAAPISDASEAPRQAAALAVLAASTGRSAVEDMGEDEVDGIGGIDPTVWKGAALRPRRRVNGWVNSPLTQIFRSIKDMMFDFISRKFRHLPVVENGEVMAMLDIAKCLYDAIARLEKAAEQGSAIAAAVEGVERQLGGNFTAPYAFIETLRERMFKPSLSTIVTEDTKVAIVSPSDPVYVATQKMREFRVNSVIVTTGNTVQGIFTSKDVLMRVVSQNLSPELTLVEKVMTANPDCAMLDTTILDALHIMHDGKFLHIPVLDREGQIAACLDVLQLTHAAIQLVEGGNGTANDMANSVMQRFWDSALALEPPDDELDSRSEASLLMASEAGDGRSSIYPPIIGNSFPFKLQDRKGRVHRFTCGSESLNELVSSVRQRLSIIDEKDIIQILYEDDEGDRVLLTTDTDLAGAVLHAKSSGLKVLKLHIVDEFNPNTEVVYSYHMLTYLSPNE</sequence>
<dbReference type="eggNOG" id="ENOG502QVK2">
    <property type="taxonomic scope" value="Eukaryota"/>
</dbReference>
<evidence type="ECO:0000256" key="2">
    <source>
        <dbReference type="ARBA" id="ARBA00023122"/>
    </source>
</evidence>
<dbReference type="SUPFAM" id="SSF54277">
    <property type="entry name" value="CAD &amp; PB1 domains"/>
    <property type="match status" value="1"/>
</dbReference>
<dbReference type="PANTHER" id="PTHR13780:SF125">
    <property type="entry name" value="MEIOTICALLY UP-REGULATED GENE 70 PROTEIN"/>
    <property type="match status" value="1"/>
</dbReference>
<keyword evidence="2" id="KW-0129">CBS domain</keyword>
<dbReference type="Pfam" id="PF00571">
    <property type="entry name" value="CBS"/>
    <property type="match status" value="2"/>
</dbReference>